<dbReference type="Pfam" id="PF00246">
    <property type="entry name" value="Peptidase_M14"/>
    <property type="match status" value="2"/>
</dbReference>
<evidence type="ECO:0000256" key="13">
    <source>
        <dbReference type="ARBA" id="ARBA00023157"/>
    </source>
</evidence>
<evidence type="ECO:0000256" key="7">
    <source>
        <dbReference type="ARBA" id="ARBA00022729"/>
    </source>
</evidence>
<protein>
    <submittedName>
        <fullName evidence="17">Metallocarboxypeptidase A-like protein</fullName>
    </submittedName>
</protein>
<evidence type="ECO:0000256" key="2">
    <source>
        <dbReference type="ARBA" id="ARBA00003091"/>
    </source>
</evidence>
<name>A0A0N1NXU3_9EURO</name>
<feature type="chain" id="PRO_5005879426" evidence="15">
    <location>
        <begin position="17"/>
        <end position="460"/>
    </location>
</feature>
<keyword evidence="6" id="KW-0479">Metal-binding</keyword>
<dbReference type="PROSITE" id="PS52035">
    <property type="entry name" value="PEPTIDASE_M14"/>
    <property type="match status" value="1"/>
</dbReference>
<dbReference type="InterPro" id="IPR000834">
    <property type="entry name" value="Peptidase_M14"/>
</dbReference>
<evidence type="ECO:0000256" key="11">
    <source>
        <dbReference type="ARBA" id="ARBA00023049"/>
    </source>
</evidence>
<evidence type="ECO:0000313" key="18">
    <source>
        <dbReference type="Proteomes" id="UP000038010"/>
    </source>
</evidence>
<dbReference type="Gene3D" id="3.30.70.340">
    <property type="entry name" value="Metallocarboxypeptidase-like"/>
    <property type="match status" value="1"/>
</dbReference>
<evidence type="ECO:0000256" key="1">
    <source>
        <dbReference type="ARBA" id="ARBA00001947"/>
    </source>
</evidence>
<keyword evidence="4 17" id="KW-0121">Carboxypeptidase</keyword>
<keyword evidence="5" id="KW-0645">Protease</keyword>
<dbReference type="GO" id="GO:0006508">
    <property type="term" value="P:proteolysis"/>
    <property type="evidence" value="ECO:0007669"/>
    <property type="project" value="UniProtKB-KW"/>
</dbReference>
<organism evidence="17 18">
    <name type="scientific">Cyphellophora attinorum</name>
    <dbReference type="NCBI Taxonomy" id="1664694"/>
    <lineage>
        <taxon>Eukaryota</taxon>
        <taxon>Fungi</taxon>
        <taxon>Dikarya</taxon>
        <taxon>Ascomycota</taxon>
        <taxon>Pezizomycotina</taxon>
        <taxon>Eurotiomycetes</taxon>
        <taxon>Chaetothyriomycetidae</taxon>
        <taxon>Chaetothyriales</taxon>
        <taxon>Cyphellophoraceae</taxon>
        <taxon>Cyphellophora</taxon>
    </lineage>
</organism>
<dbReference type="RefSeq" id="XP_017995549.1">
    <property type="nucleotide sequence ID" value="XM_018144954.1"/>
</dbReference>
<comment type="cofactor">
    <cofactor evidence="1">
        <name>Zn(2+)</name>
        <dbReference type="ChEBI" id="CHEBI:29105"/>
    </cofactor>
</comment>
<evidence type="ECO:0000256" key="9">
    <source>
        <dbReference type="ARBA" id="ARBA00022833"/>
    </source>
</evidence>
<dbReference type="InterPro" id="IPR003146">
    <property type="entry name" value="M14A_act_pep"/>
</dbReference>
<dbReference type="SUPFAM" id="SSF53187">
    <property type="entry name" value="Zn-dependent exopeptidases"/>
    <property type="match status" value="1"/>
</dbReference>
<comment type="similarity">
    <text evidence="3 14">Belongs to the peptidase M14 family.</text>
</comment>
<evidence type="ECO:0000256" key="8">
    <source>
        <dbReference type="ARBA" id="ARBA00022801"/>
    </source>
</evidence>
<evidence type="ECO:0000256" key="10">
    <source>
        <dbReference type="ARBA" id="ARBA00023026"/>
    </source>
</evidence>
<dbReference type="SUPFAM" id="SSF54897">
    <property type="entry name" value="Protease propeptides/inhibitors"/>
    <property type="match status" value="1"/>
</dbReference>
<dbReference type="InterPro" id="IPR057246">
    <property type="entry name" value="CARBOXYPEPT_ZN_1"/>
</dbReference>
<dbReference type="FunFam" id="3.40.630.10:FF:000084">
    <property type="entry name" value="Carboxypeptidase B2"/>
    <property type="match status" value="1"/>
</dbReference>
<dbReference type="PRINTS" id="PR00765">
    <property type="entry name" value="CRBOXYPTASEA"/>
</dbReference>
<comment type="function">
    <text evidence="2">Extracellular metalloprotease that contributes to pathogenicity.</text>
</comment>
<dbReference type="Proteomes" id="UP000038010">
    <property type="component" value="Unassembled WGS sequence"/>
</dbReference>
<dbReference type="STRING" id="1664694.A0A0N1NXU3"/>
<keyword evidence="7 15" id="KW-0732">Signal</keyword>
<accession>A0A0N1NXU3</accession>
<dbReference type="CDD" id="cd03860">
    <property type="entry name" value="M14_CP_A-B_like"/>
    <property type="match status" value="1"/>
</dbReference>
<dbReference type="PROSITE" id="PS00132">
    <property type="entry name" value="CARBOXYPEPT_ZN_1"/>
    <property type="match status" value="1"/>
</dbReference>
<keyword evidence="13" id="KW-1015">Disulfide bond</keyword>
<evidence type="ECO:0000313" key="17">
    <source>
        <dbReference type="EMBL" id="KPI35586.1"/>
    </source>
</evidence>
<keyword evidence="10" id="KW-0843">Virulence</keyword>
<dbReference type="GO" id="GO:0004181">
    <property type="term" value="F:metallocarboxypeptidase activity"/>
    <property type="evidence" value="ECO:0007669"/>
    <property type="project" value="InterPro"/>
</dbReference>
<proteinExistence type="inferred from homology"/>
<feature type="signal peptide" evidence="15">
    <location>
        <begin position="1"/>
        <end position="16"/>
    </location>
</feature>
<evidence type="ECO:0000256" key="6">
    <source>
        <dbReference type="ARBA" id="ARBA00022723"/>
    </source>
</evidence>
<dbReference type="GeneID" id="28736833"/>
<feature type="domain" description="Peptidase M14" evidence="16">
    <location>
        <begin position="116"/>
        <end position="449"/>
    </location>
</feature>
<evidence type="ECO:0000259" key="16">
    <source>
        <dbReference type="PROSITE" id="PS52035"/>
    </source>
</evidence>
<keyword evidence="11" id="KW-0482">Metalloprotease</keyword>
<evidence type="ECO:0000256" key="4">
    <source>
        <dbReference type="ARBA" id="ARBA00022645"/>
    </source>
</evidence>
<dbReference type="EMBL" id="LFJN01000038">
    <property type="protein sequence ID" value="KPI35586.1"/>
    <property type="molecule type" value="Genomic_DNA"/>
</dbReference>
<keyword evidence="8" id="KW-0378">Hydrolase</keyword>
<dbReference type="VEuPathDB" id="FungiDB:AB675_4790"/>
<evidence type="ECO:0000256" key="5">
    <source>
        <dbReference type="ARBA" id="ARBA00022670"/>
    </source>
</evidence>
<dbReference type="OrthoDB" id="3626597at2759"/>
<sequence length="460" mass="51192">MRAATIAGFFLPLAASIALPRPDKVDYEGYKVFRLNTEHGLAQVQEKLSTINFDQWNIDSSRHIDISVSPEQLAAFEALGLDFHVMHENLGRSLAEESAVKSKYKRQINDDAWFDQYHPYADHEQYFKDLQAALPDNSEFITYGKSYEGRDMFGLHLYGVDGPGKPAVLYHGTVHAREWITAMVIEYITLQLVTGYGVDNVTTSFLDRYDFYILPFVNPDGFVYTQEVQRLWRKNRMPPPPPPANQSCFGLDVNRNWDQEWDGNPLGASPNPCSQTYRGEYPSSSPENQALTALADKLGAGAGIKLFICTTSAPCIQNPPSPRAPPPTNSIPHRFDWHSYGQYILYPWGHNCTLWHSSSGAHQQLAALTGDAIRTGANGTTFTFGPSCSTLYATTGSSIDYVFAKAGAKYSYTIELRDTGDYGFVLPPAQIRGAAEEQWVGQQVMLSLLDEVLFDGEGPA</sequence>
<gene>
    <name evidence="17" type="ORF">AB675_4790</name>
</gene>
<dbReference type="InterPro" id="IPR036990">
    <property type="entry name" value="M14A-like_propep"/>
</dbReference>
<evidence type="ECO:0000256" key="15">
    <source>
        <dbReference type="SAM" id="SignalP"/>
    </source>
</evidence>
<feature type="active site" description="Proton donor/acceptor" evidence="14">
    <location>
        <position position="415"/>
    </location>
</feature>
<dbReference type="PANTHER" id="PTHR11705">
    <property type="entry name" value="PROTEASE FAMILY M14 CARBOXYPEPTIDASE A,B"/>
    <property type="match status" value="1"/>
</dbReference>
<dbReference type="Pfam" id="PF02244">
    <property type="entry name" value="Propep_M14"/>
    <property type="match status" value="1"/>
</dbReference>
<reference evidence="17 18" key="1">
    <citation type="submission" date="2015-06" db="EMBL/GenBank/DDBJ databases">
        <title>Draft genome of the ant-associated black yeast Phialophora attae CBS 131958.</title>
        <authorList>
            <person name="Moreno L.F."/>
            <person name="Stielow B.J."/>
            <person name="de Hoog S."/>
            <person name="Vicente V.A."/>
            <person name="Weiss V.A."/>
            <person name="de Vries M."/>
            <person name="Cruz L.M."/>
            <person name="Souza E.M."/>
        </authorList>
    </citation>
    <scope>NUCLEOTIDE SEQUENCE [LARGE SCALE GENOMIC DNA]</scope>
    <source>
        <strain evidence="17 18">CBS 131958</strain>
    </source>
</reference>
<dbReference type="PANTHER" id="PTHR11705:SF143">
    <property type="entry name" value="SLL0236 PROTEIN"/>
    <property type="match status" value="1"/>
</dbReference>
<comment type="caution">
    <text evidence="17">The sequence shown here is derived from an EMBL/GenBank/DDBJ whole genome shotgun (WGS) entry which is preliminary data.</text>
</comment>
<evidence type="ECO:0000256" key="3">
    <source>
        <dbReference type="ARBA" id="ARBA00005988"/>
    </source>
</evidence>
<dbReference type="GO" id="GO:0008270">
    <property type="term" value="F:zinc ion binding"/>
    <property type="evidence" value="ECO:0007669"/>
    <property type="project" value="InterPro"/>
</dbReference>
<keyword evidence="12" id="KW-0865">Zymogen</keyword>
<dbReference type="SMART" id="SM00631">
    <property type="entry name" value="Zn_pept"/>
    <property type="match status" value="1"/>
</dbReference>
<dbReference type="AlphaFoldDB" id="A0A0N1NXU3"/>
<evidence type="ECO:0000256" key="12">
    <source>
        <dbReference type="ARBA" id="ARBA00023145"/>
    </source>
</evidence>
<evidence type="ECO:0000256" key="14">
    <source>
        <dbReference type="PROSITE-ProRule" id="PRU01379"/>
    </source>
</evidence>
<keyword evidence="18" id="KW-1185">Reference proteome</keyword>
<dbReference type="Gene3D" id="3.40.630.10">
    <property type="entry name" value="Zn peptidases"/>
    <property type="match status" value="1"/>
</dbReference>
<keyword evidence="9" id="KW-0862">Zinc</keyword>